<sequence length="207" mass="23761">MFKQAILICTIVLIGYSLVECGKNSNSADSDSNSNEYYQGVKLSSAERRYNRTCTSDYQCKNYEYGLQCLSGACKCPEGSNWITYTRTYTYKRGQTKTETKRFCDLTFDDLCSTKYNRCNPDLGLTCDRATAKCICSTGAWDGSVCAIHSTTKFSPFELFIWLLPKLPNDLYHNGLPQFETCFQLVDEKQHSNWRKMSIERIELRAF</sequence>
<dbReference type="AlphaFoldDB" id="A0A813MMU8"/>
<dbReference type="EMBL" id="CAJNOC010000148">
    <property type="protein sequence ID" value="CAF0719524.1"/>
    <property type="molecule type" value="Genomic_DNA"/>
</dbReference>
<evidence type="ECO:0000313" key="2">
    <source>
        <dbReference type="EMBL" id="CAF0719524.1"/>
    </source>
</evidence>
<feature type="signal peptide" evidence="1">
    <location>
        <begin position="1"/>
        <end position="21"/>
    </location>
</feature>
<keyword evidence="1" id="KW-0732">Signal</keyword>
<keyword evidence="3" id="KW-1185">Reference proteome</keyword>
<name>A0A813MMU8_9BILA</name>
<protein>
    <recommendedName>
        <fullName evidence="4">EGF-like domain-containing protein</fullName>
    </recommendedName>
</protein>
<accession>A0A813MMU8</accession>
<dbReference type="OrthoDB" id="10060729at2759"/>
<evidence type="ECO:0008006" key="4">
    <source>
        <dbReference type="Google" id="ProtNLM"/>
    </source>
</evidence>
<gene>
    <name evidence="2" type="ORF">OXX778_LOCUS2049</name>
</gene>
<feature type="chain" id="PRO_5032442887" description="EGF-like domain-containing protein" evidence="1">
    <location>
        <begin position="22"/>
        <end position="207"/>
    </location>
</feature>
<organism evidence="2 3">
    <name type="scientific">Brachionus calyciflorus</name>
    <dbReference type="NCBI Taxonomy" id="104777"/>
    <lineage>
        <taxon>Eukaryota</taxon>
        <taxon>Metazoa</taxon>
        <taxon>Spiralia</taxon>
        <taxon>Gnathifera</taxon>
        <taxon>Rotifera</taxon>
        <taxon>Eurotatoria</taxon>
        <taxon>Monogononta</taxon>
        <taxon>Pseudotrocha</taxon>
        <taxon>Ploima</taxon>
        <taxon>Brachionidae</taxon>
        <taxon>Brachionus</taxon>
    </lineage>
</organism>
<evidence type="ECO:0000313" key="3">
    <source>
        <dbReference type="Proteomes" id="UP000663879"/>
    </source>
</evidence>
<proteinExistence type="predicted"/>
<reference evidence="2" key="1">
    <citation type="submission" date="2021-02" db="EMBL/GenBank/DDBJ databases">
        <authorList>
            <person name="Nowell W R."/>
        </authorList>
    </citation>
    <scope>NUCLEOTIDE SEQUENCE</scope>
    <source>
        <strain evidence="2">Ploen Becks lab</strain>
    </source>
</reference>
<comment type="caution">
    <text evidence="2">The sequence shown here is derived from an EMBL/GenBank/DDBJ whole genome shotgun (WGS) entry which is preliminary data.</text>
</comment>
<evidence type="ECO:0000256" key="1">
    <source>
        <dbReference type="SAM" id="SignalP"/>
    </source>
</evidence>
<dbReference type="Proteomes" id="UP000663879">
    <property type="component" value="Unassembled WGS sequence"/>
</dbReference>